<evidence type="ECO:0000256" key="1">
    <source>
        <dbReference type="SAM" id="Phobius"/>
    </source>
</evidence>
<reference evidence="2" key="1">
    <citation type="submission" date="2013-07" db="EMBL/GenBank/DDBJ databases">
        <authorList>
            <person name="Geib S."/>
        </authorList>
    </citation>
    <scope>NUCLEOTIDE SEQUENCE</scope>
</reference>
<dbReference type="EMBL" id="GAMC01007601">
    <property type="protein sequence ID" value="JAB98954.1"/>
    <property type="molecule type" value="mRNA"/>
</dbReference>
<dbReference type="EMBL" id="GAMC01007585">
    <property type="protein sequence ID" value="JAB98970.1"/>
    <property type="molecule type" value="mRNA"/>
</dbReference>
<name>W8BCL9_CERCA</name>
<organism evidence="2">
    <name type="scientific">Ceratitis capitata</name>
    <name type="common">Mediterranean fruit fly</name>
    <name type="synonym">Tephritis capitata</name>
    <dbReference type="NCBI Taxonomy" id="7213"/>
    <lineage>
        <taxon>Eukaryota</taxon>
        <taxon>Metazoa</taxon>
        <taxon>Ecdysozoa</taxon>
        <taxon>Arthropoda</taxon>
        <taxon>Hexapoda</taxon>
        <taxon>Insecta</taxon>
        <taxon>Pterygota</taxon>
        <taxon>Neoptera</taxon>
        <taxon>Endopterygota</taxon>
        <taxon>Diptera</taxon>
        <taxon>Brachycera</taxon>
        <taxon>Muscomorpha</taxon>
        <taxon>Tephritoidea</taxon>
        <taxon>Tephritidae</taxon>
        <taxon>Ceratitis</taxon>
        <taxon>Ceratitis</taxon>
    </lineage>
</organism>
<keyword evidence="1" id="KW-1133">Transmembrane helix</keyword>
<protein>
    <submittedName>
        <fullName evidence="2">Uncharacterized protein</fullName>
    </submittedName>
</protein>
<dbReference type="OrthoDB" id="8045813at2759"/>
<evidence type="ECO:0000313" key="2">
    <source>
        <dbReference type="EMBL" id="JAB98970.1"/>
    </source>
</evidence>
<accession>W8BCL9</accession>
<feature type="transmembrane region" description="Helical" evidence="1">
    <location>
        <begin position="59"/>
        <end position="79"/>
    </location>
</feature>
<keyword evidence="1" id="KW-0812">Transmembrane</keyword>
<dbReference type="AlphaFoldDB" id="W8BCL9"/>
<reference evidence="2" key="2">
    <citation type="journal article" date="2014" name="BMC Genomics">
        <title>A genomic perspective to assessing quality of mass-reared SIT flies used in Mediterranean fruit fly (Ceratitis capitata) eradication in California.</title>
        <authorList>
            <person name="Calla B."/>
            <person name="Hall B."/>
            <person name="Hou S."/>
            <person name="Geib S.M."/>
        </authorList>
    </citation>
    <scope>NUCLEOTIDE SEQUENCE</scope>
</reference>
<sequence length="201" mass="21770">MSANNTTIGTTIGTTIATTKSPYLHNVTTNGTMYPSATVTPINTGIIIYSDYWYWDEMYYIYVVLLVLVCFGLAFGAYARSKRLAEQKRIARLRAQGSGNVCTPPNNSECPNAAMPRCDNPPTYESAMANYIDAKQQLRAMEEGAVAGAMAMTASTTTIETCVTDVESSRTDLRAPNVVEIAPTGSISVNLTSEETKPPLQ</sequence>
<keyword evidence="1" id="KW-0472">Membrane</keyword>
<proteinExistence type="evidence at transcript level"/>